<proteinExistence type="predicted"/>
<evidence type="ECO:0000313" key="2">
    <source>
        <dbReference type="Proteomes" id="UP000198817"/>
    </source>
</evidence>
<organism evidence="1 2">
    <name type="scientific">Eubacterium pyruvativorans</name>
    <dbReference type="NCBI Taxonomy" id="155865"/>
    <lineage>
        <taxon>Bacteria</taxon>
        <taxon>Bacillati</taxon>
        <taxon>Bacillota</taxon>
        <taxon>Clostridia</taxon>
        <taxon>Eubacteriales</taxon>
        <taxon>Eubacteriaceae</taxon>
        <taxon>Eubacterium</taxon>
    </lineage>
</organism>
<name>A0A1I7HAR5_9FIRM</name>
<protein>
    <submittedName>
        <fullName evidence="1">Uncharacterized protein</fullName>
    </submittedName>
</protein>
<gene>
    <name evidence="1" type="ORF">SAMN05216508_11435</name>
</gene>
<dbReference type="AlphaFoldDB" id="A0A1I7HAR5"/>
<keyword evidence="2" id="KW-1185">Reference proteome</keyword>
<dbReference type="EMBL" id="FPBT01000014">
    <property type="protein sequence ID" value="SFU57835.1"/>
    <property type="molecule type" value="Genomic_DNA"/>
</dbReference>
<dbReference type="Proteomes" id="UP000198817">
    <property type="component" value="Unassembled WGS sequence"/>
</dbReference>
<evidence type="ECO:0000313" key="1">
    <source>
        <dbReference type="EMBL" id="SFU57835.1"/>
    </source>
</evidence>
<reference evidence="1 2" key="1">
    <citation type="submission" date="2016-10" db="EMBL/GenBank/DDBJ databases">
        <authorList>
            <person name="de Groot N.N."/>
        </authorList>
    </citation>
    <scope>NUCLEOTIDE SEQUENCE [LARGE SCALE GENOMIC DNA]</scope>
    <source>
        <strain evidence="1 2">KHGC13</strain>
    </source>
</reference>
<dbReference type="STRING" id="155865.SAMN05216515_11535"/>
<accession>A0A1I7HAR5</accession>
<sequence length="230" mass="25823">MRGMRQGRTAGRKWGILILIVMLAVLLAVPPAGIVHAAKKPKKSRPKPPDAPAIAGVSCFVNQDAQPFRRKVTVRVRLKQKEASDHVVLRVRNRTNGRNRTLKFRYRSDGTYTVRANGRSRMEVRAMAVTGKRESRWSGALRFRTKPIFRDVESRSLSMGSGETRRLHFGSGYISPNGLKTTGTGCQVTWDAGHRSFLVRGVAHGDAKIIVQYRHSGKTHRCYVIHVEIK</sequence>
<dbReference type="RefSeq" id="WP_090471380.1">
    <property type="nucleotide sequence ID" value="NZ_FOWF01000015.1"/>
</dbReference>